<dbReference type="SUPFAM" id="SSF56024">
    <property type="entry name" value="Phospholipase D/nuclease"/>
    <property type="match status" value="1"/>
</dbReference>
<sequence>MSNSQEQSLNEDAEFLPITESSPEFHYSEPERRALESLLSAGPGAFHTKLSLERLGPFLSPEEVAQIDGWAQDYRHSEVQLENEGGEGGEDLAWREFSVSYWPQHTDVPAPSLEMGWPENGSWKGIARATVYTSPPTQGAPQIREVVRKLIQGASKVVAVVTDKLTDNVVIADLLGAADRGTPVYIILNRRGALGHCTLSRLKHQNMRVRVLGGNTFCSRDGKVVTGELKDNFILVDLETVVLGSY</sequence>
<dbReference type="InterPro" id="IPR050944">
    <property type="entry name" value="FAM83"/>
</dbReference>
<evidence type="ECO:0000259" key="3">
    <source>
        <dbReference type="Pfam" id="PF07894"/>
    </source>
</evidence>
<evidence type="ECO:0000256" key="2">
    <source>
        <dbReference type="SAM" id="MobiDB-lite"/>
    </source>
</evidence>
<proteinExistence type="inferred from homology"/>
<comment type="similarity">
    <text evidence="1">Belongs to the FAM83 family.</text>
</comment>
<dbReference type="Proteomes" id="UP000018468">
    <property type="component" value="Linkage group LG25"/>
</dbReference>
<reference evidence="4" key="3">
    <citation type="submission" date="2025-09" db="UniProtKB">
        <authorList>
            <consortium name="Ensembl"/>
        </authorList>
    </citation>
    <scope>IDENTIFICATION</scope>
</reference>
<feature type="region of interest" description="Disordered" evidence="2">
    <location>
        <begin position="1"/>
        <end position="31"/>
    </location>
</feature>
<dbReference type="STRING" id="7918.ENSLOCP00000001532"/>
<keyword evidence="5" id="KW-1185">Reference proteome</keyword>
<dbReference type="PANTHER" id="PTHR16181">
    <property type="entry name" value="PROTEIN FAM83A-RELATED"/>
    <property type="match status" value="1"/>
</dbReference>
<feature type="domain" description="Scaffolding anchor of CK1" evidence="3">
    <location>
        <begin position="17"/>
        <end position="246"/>
    </location>
</feature>
<dbReference type="PANTHER" id="PTHR16181:SF29">
    <property type="entry name" value="PROTEIN FAM83A-RELATED"/>
    <property type="match status" value="1"/>
</dbReference>
<dbReference type="Pfam" id="PF07894">
    <property type="entry name" value="SACK1"/>
    <property type="match status" value="1"/>
</dbReference>
<dbReference type="HOGENOM" id="CLU_019056_0_1_1"/>
<evidence type="ECO:0000256" key="1">
    <source>
        <dbReference type="ARBA" id="ARBA00006937"/>
    </source>
</evidence>
<reference evidence="4" key="2">
    <citation type="submission" date="2025-08" db="UniProtKB">
        <authorList>
            <consortium name="Ensembl"/>
        </authorList>
    </citation>
    <scope>IDENTIFICATION</scope>
</reference>
<dbReference type="InParanoid" id="W5LZH5"/>
<evidence type="ECO:0000313" key="4">
    <source>
        <dbReference type="Ensembl" id="ENSLOCP00000001532.1"/>
    </source>
</evidence>
<dbReference type="Ensembl" id="ENSLOCT00000001537.1">
    <property type="protein sequence ID" value="ENSLOCP00000001532.1"/>
    <property type="gene ID" value="ENSLOCG00000001350.1"/>
</dbReference>
<dbReference type="OMA" id="QNMRVRV"/>
<dbReference type="EMBL" id="AHAT01030141">
    <property type="status" value="NOT_ANNOTATED_CDS"/>
    <property type="molecule type" value="Genomic_DNA"/>
</dbReference>
<protein>
    <submittedName>
        <fullName evidence="4">Protein FAM83D-like</fullName>
    </submittedName>
</protein>
<dbReference type="InterPro" id="IPR012461">
    <property type="entry name" value="SACK1"/>
</dbReference>
<reference evidence="5" key="1">
    <citation type="submission" date="2011-12" db="EMBL/GenBank/DDBJ databases">
        <title>The Draft Genome of Lepisosteus oculatus.</title>
        <authorList>
            <consortium name="The Broad Institute Genome Assembly &amp; Analysis Group"/>
            <consortium name="Computational R&amp;D Group"/>
            <consortium name="and Sequencing Platform"/>
            <person name="Di Palma F."/>
            <person name="Alfoldi J."/>
            <person name="Johnson J."/>
            <person name="Berlin A."/>
            <person name="Gnerre S."/>
            <person name="Jaffe D."/>
            <person name="MacCallum I."/>
            <person name="Young S."/>
            <person name="Walker B.J."/>
            <person name="Lander E.S."/>
            <person name="Lindblad-Toh K."/>
        </authorList>
    </citation>
    <scope>NUCLEOTIDE SEQUENCE [LARGE SCALE GENOMIC DNA]</scope>
</reference>
<evidence type="ECO:0000313" key="5">
    <source>
        <dbReference type="Proteomes" id="UP000018468"/>
    </source>
</evidence>
<organism evidence="4 5">
    <name type="scientific">Lepisosteus oculatus</name>
    <name type="common">Spotted gar</name>
    <dbReference type="NCBI Taxonomy" id="7918"/>
    <lineage>
        <taxon>Eukaryota</taxon>
        <taxon>Metazoa</taxon>
        <taxon>Chordata</taxon>
        <taxon>Craniata</taxon>
        <taxon>Vertebrata</taxon>
        <taxon>Euteleostomi</taxon>
        <taxon>Actinopterygii</taxon>
        <taxon>Neopterygii</taxon>
        <taxon>Holostei</taxon>
        <taxon>Semionotiformes</taxon>
        <taxon>Lepisosteidae</taxon>
        <taxon>Lepisosteus</taxon>
    </lineage>
</organism>
<accession>W5LZH5</accession>
<dbReference type="Bgee" id="ENSLOCG00000001350">
    <property type="expression patterns" value="Expressed in embryo and 2 other cell types or tissues"/>
</dbReference>
<dbReference type="AlphaFoldDB" id="W5LZH5"/>
<name>W5LZH5_LEPOC</name>
<dbReference type="GeneTree" id="ENSGT00940000164021"/>
<dbReference type="Gene3D" id="3.30.870.10">
    <property type="entry name" value="Endonuclease Chain A"/>
    <property type="match status" value="1"/>
</dbReference>
<dbReference type="eggNOG" id="ENOG502QSW6">
    <property type="taxonomic scope" value="Eukaryota"/>
</dbReference>